<proteinExistence type="predicted"/>
<accession>A0A410ME87</accession>
<dbReference type="RefSeq" id="WP_128525213.1">
    <property type="nucleotide sequence ID" value="NZ_CANLVY010000001.1"/>
</dbReference>
<feature type="transmembrane region" description="Helical" evidence="5">
    <location>
        <begin position="72"/>
        <end position="90"/>
    </location>
</feature>
<evidence type="ECO:0000313" key="6">
    <source>
        <dbReference type="EMBL" id="QAS52936.1"/>
    </source>
</evidence>
<dbReference type="Pfam" id="PF07457">
    <property type="entry name" value="DUF1516"/>
    <property type="match status" value="1"/>
</dbReference>
<dbReference type="Proteomes" id="UP000287756">
    <property type="component" value="Chromosome"/>
</dbReference>
<feature type="transmembrane region" description="Helical" evidence="5">
    <location>
        <begin position="47"/>
        <end position="66"/>
    </location>
</feature>
<dbReference type="OrthoDB" id="2365314at2"/>
<name>A0A410ME87_9BACI</name>
<keyword evidence="2 5" id="KW-0812">Transmembrane</keyword>
<organism evidence="6 7">
    <name type="scientific">Halobacillus litoralis</name>
    <dbReference type="NCBI Taxonomy" id="45668"/>
    <lineage>
        <taxon>Bacteria</taxon>
        <taxon>Bacillati</taxon>
        <taxon>Bacillota</taxon>
        <taxon>Bacilli</taxon>
        <taxon>Bacillales</taxon>
        <taxon>Bacillaceae</taxon>
        <taxon>Halobacillus</taxon>
    </lineage>
</organism>
<dbReference type="KEGG" id="hli:HLI_12390"/>
<evidence type="ECO:0000256" key="3">
    <source>
        <dbReference type="ARBA" id="ARBA00022989"/>
    </source>
</evidence>
<sequence>MSYILENIGLFQTIHRSSWIFIFTLFFITYFLYGLNKSKAANMTQMFLRLFFIVMLFSGVSLVIAYDFDPFYVTKGLIAIIMMGLMESSNVRRKKGGQSKSAFIGGSVLLVLVVLMGFRVISF</sequence>
<dbReference type="AlphaFoldDB" id="A0A410ME87"/>
<keyword evidence="1" id="KW-1003">Cell membrane</keyword>
<evidence type="ECO:0000256" key="2">
    <source>
        <dbReference type="ARBA" id="ARBA00022692"/>
    </source>
</evidence>
<evidence type="ECO:0000256" key="5">
    <source>
        <dbReference type="SAM" id="Phobius"/>
    </source>
</evidence>
<evidence type="ECO:0008006" key="8">
    <source>
        <dbReference type="Google" id="ProtNLM"/>
    </source>
</evidence>
<evidence type="ECO:0000313" key="7">
    <source>
        <dbReference type="Proteomes" id="UP000287756"/>
    </source>
</evidence>
<evidence type="ECO:0000256" key="1">
    <source>
        <dbReference type="ARBA" id="ARBA00022475"/>
    </source>
</evidence>
<protein>
    <recommendedName>
        <fullName evidence="8">DUF1516 domain-containing protein</fullName>
    </recommendedName>
</protein>
<keyword evidence="4 5" id="KW-0472">Membrane</keyword>
<gene>
    <name evidence="6" type="ORF">HLI_12390</name>
</gene>
<evidence type="ECO:0000256" key="4">
    <source>
        <dbReference type="ARBA" id="ARBA00023136"/>
    </source>
</evidence>
<feature type="transmembrane region" description="Helical" evidence="5">
    <location>
        <begin position="102"/>
        <end position="121"/>
    </location>
</feature>
<reference evidence="6 7" key="1">
    <citation type="submission" date="2018-01" db="EMBL/GenBank/DDBJ databases">
        <title>The whole genome sequencing and assembly of Halobacillus litoralis ERB031 strain.</title>
        <authorList>
            <person name="Lee S.-J."/>
            <person name="Park M.-K."/>
            <person name="Kim J.-Y."/>
            <person name="Lee Y.-J."/>
            <person name="Yi H."/>
            <person name="Bahn Y.-S."/>
            <person name="Kim J.F."/>
            <person name="Lee D.-W."/>
        </authorList>
    </citation>
    <scope>NUCLEOTIDE SEQUENCE [LARGE SCALE GENOMIC DNA]</scope>
    <source>
        <strain evidence="6 7">ERB 031</strain>
    </source>
</reference>
<dbReference type="InterPro" id="IPR010899">
    <property type="entry name" value="UPF0344"/>
</dbReference>
<feature type="transmembrane region" description="Helical" evidence="5">
    <location>
        <begin position="17"/>
        <end position="35"/>
    </location>
</feature>
<keyword evidence="3 5" id="KW-1133">Transmembrane helix</keyword>
<dbReference type="EMBL" id="CP026118">
    <property type="protein sequence ID" value="QAS52936.1"/>
    <property type="molecule type" value="Genomic_DNA"/>
</dbReference>